<organism evidence="2">
    <name type="scientific">Herbiconiux sp. A18JL235</name>
    <dbReference type="NCBI Taxonomy" id="3152363"/>
    <lineage>
        <taxon>Bacteria</taxon>
        <taxon>Bacillati</taxon>
        <taxon>Actinomycetota</taxon>
        <taxon>Actinomycetes</taxon>
        <taxon>Micrococcales</taxon>
        <taxon>Microbacteriaceae</taxon>
        <taxon>Herbiconiux</taxon>
    </lineage>
</organism>
<dbReference type="InterPro" id="IPR045079">
    <property type="entry name" value="Oxoprolinase-like"/>
</dbReference>
<dbReference type="GO" id="GO:0005829">
    <property type="term" value="C:cytosol"/>
    <property type="evidence" value="ECO:0007669"/>
    <property type="project" value="TreeGrafter"/>
</dbReference>
<sequence length="606" mass="65414">MTATDTDTDTAPASSAAPTKTDPILLAVISNRLDSIVREMENTLLRTGRSGVLNMARDFSCAITTGENELLSSAEGLPCHIFGAHLMTEAMTELQPDLAEGDAFLHNDPYRGNSHAADHTILIPVFFEGEHMFTTLAKAHQADIGNSEPSTYMPFAKDVYQEGALIFPCVRIQQDYRDVDDIIRMCRARIRVPEQWYGDYLAMVGAARVAEARLKELCERYGRDTLKAFIRDWMDYSEDRMAQAIEKLPGGRTVGTGRHDPIPGVLPDGIEITVKLDVDTAERRITVDLRDNIDCIPAGVNESEACTVSNVMAGIFNSLETGIPANSGSFRRIELLLRENCIVGKPRFPHSTSVATTNVGDRLTVTTQKAVADAWAGFGAAEGATGLGPGFSVVSGTDRRTGGEPYVNQVFLGSQGGPAHPEIDGWVTYGLAVAAGLMFRDSIELSELKYPFRVEELRIRTDSEGAGRRRGAPGATVAFGPKWDPMEAAYVTDCVSFPPRGTQGGLPAARNVAFARDAGGAEREIDSLGAITLQAGERIGQHSTGGGGYGHPFEREPERVLDDVRMGFVSIDRAREVYGVALTGDRPSASLSIDDAGTALLRAGER</sequence>
<evidence type="ECO:0000313" key="2">
    <source>
        <dbReference type="EMBL" id="XDI05383.1"/>
    </source>
</evidence>
<gene>
    <name evidence="2" type="ORF">ABFY20_19005</name>
</gene>
<dbReference type="RefSeq" id="WP_368497771.1">
    <property type="nucleotide sequence ID" value="NZ_CP162511.1"/>
</dbReference>
<evidence type="ECO:0000259" key="1">
    <source>
        <dbReference type="Pfam" id="PF02538"/>
    </source>
</evidence>
<accession>A0AB39BGT5</accession>
<dbReference type="InterPro" id="IPR003692">
    <property type="entry name" value="Hydantoinase_B"/>
</dbReference>
<protein>
    <submittedName>
        <fullName evidence="2">Hydantoinase B/oxoprolinase family protein</fullName>
    </submittedName>
</protein>
<proteinExistence type="predicted"/>
<dbReference type="EMBL" id="CP162511">
    <property type="protein sequence ID" value="XDI05383.1"/>
    <property type="molecule type" value="Genomic_DNA"/>
</dbReference>
<dbReference type="Pfam" id="PF02538">
    <property type="entry name" value="Hydantoinase_B"/>
    <property type="match status" value="1"/>
</dbReference>
<dbReference type="GO" id="GO:0006749">
    <property type="term" value="P:glutathione metabolic process"/>
    <property type="evidence" value="ECO:0007669"/>
    <property type="project" value="TreeGrafter"/>
</dbReference>
<name>A0AB39BGT5_9MICO</name>
<dbReference type="AlphaFoldDB" id="A0AB39BGT5"/>
<feature type="domain" description="Hydantoinase B/oxoprolinase" evidence="1">
    <location>
        <begin position="22"/>
        <end position="552"/>
    </location>
</feature>
<reference evidence="2" key="1">
    <citation type="submission" date="2024-05" db="EMBL/GenBank/DDBJ databases">
        <title>Herbiconiux sp. A18JL235.</title>
        <authorList>
            <person name="Zhang G."/>
        </authorList>
    </citation>
    <scope>NUCLEOTIDE SEQUENCE</scope>
    <source>
        <strain evidence="2">A18JL235</strain>
    </source>
</reference>
<dbReference type="PANTHER" id="PTHR11365">
    <property type="entry name" value="5-OXOPROLINASE RELATED"/>
    <property type="match status" value="1"/>
</dbReference>
<dbReference type="PANTHER" id="PTHR11365:SF23">
    <property type="entry name" value="HYPOTHETICAL 5-OXOPROLINASE (EUROFUNG)-RELATED"/>
    <property type="match status" value="1"/>
</dbReference>
<dbReference type="GO" id="GO:0017168">
    <property type="term" value="F:5-oxoprolinase (ATP-hydrolyzing) activity"/>
    <property type="evidence" value="ECO:0007669"/>
    <property type="project" value="TreeGrafter"/>
</dbReference>